<proteinExistence type="predicted"/>
<reference evidence="2" key="1">
    <citation type="submission" date="2022-11" db="UniProtKB">
        <authorList>
            <consortium name="WormBaseParasite"/>
        </authorList>
    </citation>
    <scope>IDENTIFICATION</scope>
</reference>
<dbReference type="GO" id="GO:0032543">
    <property type="term" value="P:mitochondrial translation"/>
    <property type="evidence" value="ECO:0007669"/>
    <property type="project" value="InterPro"/>
</dbReference>
<dbReference type="AlphaFoldDB" id="A0A914QVW2"/>
<dbReference type="Proteomes" id="UP000887578">
    <property type="component" value="Unplaced"/>
</dbReference>
<dbReference type="GO" id="GO:0005762">
    <property type="term" value="C:mitochondrial large ribosomal subunit"/>
    <property type="evidence" value="ECO:0007669"/>
    <property type="project" value="TreeGrafter"/>
</dbReference>
<dbReference type="PANTHER" id="PTHR21396:SF2">
    <property type="entry name" value="LARGE RIBOSOMAL SUBUNIT PROTEIN ML43"/>
    <property type="match status" value="1"/>
</dbReference>
<organism evidence="1 2">
    <name type="scientific">Panagrolaimus davidi</name>
    <dbReference type="NCBI Taxonomy" id="227884"/>
    <lineage>
        <taxon>Eukaryota</taxon>
        <taxon>Metazoa</taxon>
        <taxon>Ecdysozoa</taxon>
        <taxon>Nematoda</taxon>
        <taxon>Chromadorea</taxon>
        <taxon>Rhabditida</taxon>
        <taxon>Tylenchina</taxon>
        <taxon>Panagrolaimomorpha</taxon>
        <taxon>Panagrolaimoidea</taxon>
        <taxon>Panagrolaimidae</taxon>
        <taxon>Panagrolaimus</taxon>
    </lineage>
</organism>
<accession>A0A914QVW2</accession>
<dbReference type="InterPro" id="IPR039927">
    <property type="entry name" value="Ribosomal_mL43"/>
</dbReference>
<dbReference type="GO" id="GO:0003735">
    <property type="term" value="F:structural constituent of ribosome"/>
    <property type="evidence" value="ECO:0007669"/>
    <property type="project" value="InterPro"/>
</dbReference>
<evidence type="ECO:0000313" key="1">
    <source>
        <dbReference type="Proteomes" id="UP000887578"/>
    </source>
</evidence>
<name>A0A914QVW2_9BILA</name>
<sequence>MGRELEILLKHRKKILLLKIQIVVYVIPARNSVPTLRAEYANGREVHVNAKGFTLERAEREVHSLQTRSGEPIVKFVAHPTASCRSLQGQWSSLK</sequence>
<dbReference type="PANTHER" id="PTHR21396">
    <property type="entry name" value="39S RIBOSOMAL PROTEIN L43"/>
    <property type="match status" value="1"/>
</dbReference>
<dbReference type="Gene3D" id="3.40.30.10">
    <property type="entry name" value="Glutaredoxin"/>
    <property type="match status" value="1"/>
</dbReference>
<protein>
    <submittedName>
        <fullName evidence="2">Uncharacterized protein</fullName>
    </submittedName>
</protein>
<dbReference type="WBParaSite" id="PDA_v2.g8379.t1">
    <property type="protein sequence ID" value="PDA_v2.g8379.t1"/>
    <property type="gene ID" value="PDA_v2.g8379"/>
</dbReference>
<keyword evidence="1" id="KW-1185">Reference proteome</keyword>
<evidence type="ECO:0000313" key="2">
    <source>
        <dbReference type="WBParaSite" id="PDA_v2.g8379.t1"/>
    </source>
</evidence>